<dbReference type="AlphaFoldDB" id="A0A0G3HE84"/>
<evidence type="ECO:0000256" key="2">
    <source>
        <dbReference type="PIRSR" id="PIRSR613078-1"/>
    </source>
</evidence>
<evidence type="ECO:0000256" key="1">
    <source>
        <dbReference type="ARBA" id="ARBA00022801"/>
    </source>
</evidence>
<dbReference type="PROSITE" id="PS00175">
    <property type="entry name" value="PG_MUTASE"/>
    <property type="match status" value="1"/>
</dbReference>
<dbReference type="GO" id="GO:0043456">
    <property type="term" value="P:regulation of pentose-phosphate shunt"/>
    <property type="evidence" value="ECO:0007669"/>
    <property type="project" value="TreeGrafter"/>
</dbReference>
<dbReference type="SUPFAM" id="SSF53254">
    <property type="entry name" value="Phosphoglycerate mutase-like"/>
    <property type="match status" value="1"/>
</dbReference>
<dbReference type="RefSeq" id="WP_047259996.1">
    <property type="nucleotide sequence ID" value="NZ_CP011546.1"/>
</dbReference>
<keyword evidence="4" id="KW-0413">Isomerase</keyword>
<dbReference type="InterPro" id="IPR001345">
    <property type="entry name" value="PG/BPGM_mutase_AS"/>
</dbReference>
<dbReference type="Gene3D" id="3.40.50.1240">
    <property type="entry name" value="Phosphoglycerate mutase-like"/>
    <property type="match status" value="1"/>
</dbReference>
<dbReference type="STRING" id="1072256.CUTER_08180"/>
<dbReference type="Pfam" id="PF00300">
    <property type="entry name" value="His_Phos_1"/>
    <property type="match status" value="1"/>
</dbReference>
<dbReference type="GO" id="GO:0045820">
    <property type="term" value="P:negative regulation of glycolytic process"/>
    <property type="evidence" value="ECO:0007669"/>
    <property type="project" value="TreeGrafter"/>
</dbReference>
<reference evidence="5" key="2">
    <citation type="submission" date="2015-05" db="EMBL/GenBank/DDBJ databases">
        <title>Complete genome sequence of Corynebacterium uterequi DSM 45634, isolated from the uterus of a maiden mare.</title>
        <authorList>
            <person name="Ruckert C."/>
            <person name="Albersmeier A."/>
            <person name="Winkler A."/>
            <person name="Tauch A."/>
        </authorList>
    </citation>
    <scope>NUCLEOTIDE SEQUENCE [LARGE SCALE GENOMIC DNA]</scope>
    <source>
        <strain evidence="5">DSM 45634</strain>
    </source>
</reference>
<dbReference type="GO" id="GO:0004619">
    <property type="term" value="F:phosphoglycerate mutase activity"/>
    <property type="evidence" value="ECO:0007669"/>
    <property type="project" value="UniProtKB-EC"/>
</dbReference>
<dbReference type="PIRSF" id="PIRSF000709">
    <property type="entry name" value="6PFK_2-Ptase"/>
    <property type="match status" value="1"/>
</dbReference>
<dbReference type="SMART" id="SM00855">
    <property type="entry name" value="PGAM"/>
    <property type="match status" value="1"/>
</dbReference>
<sequence length="209" mass="22808">MARLILLRHGQTTYNASRRMQGHLNTELSEHGRAEALAVARRLRGANLSRIIASDLSRARDTAHAVGEATGLPVDVDARLRETNLGRWQGKLQSEVDAADPGIIAHWRAHPDWAPPGGESRLDVARRARPVIDELRLDETASPDVWPGPTVLVVAHGGTISALTCSLVGLDPMVLPKLKTLGNTRFAELSWVGDSWRLDGWNLSEGSWA</sequence>
<evidence type="ECO:0000313" key="5">
    <source>
        <dbReference type="Proteomes" id="UP000035548"/>
    </source>
</evidence>
<dbReference type="PATRIC" id="fig|1072256.5.peg.1615"/>
<dbReference type="PANTHER" id="PTHR46517">
    <property type="entry name" value="FRUCTOSE-2,6-BISPHOSPHATASE TIGAR"/>
    <property type="match status" value="1"/>
</dbReference>
<accession>A0A0G3HE84</accession>
<dbReference type="InterPro" id="IPR013078">
    <property type="entry name" value="His_Pase_superF_clade-1"/>
</dbReference>
<organism evidence="4 5">
    <name type="scientific">Corynebacterium uterequi</name>
    <dbReference type="NCBI Taxonomy" id="1072256"/>
    <lineage>
        <taxon>Bacteria</taxon>
        <taxon>Bacillati</taxon>
        <taxon>Actinomycetota</taxon>
        <taxon>Actinomycetes</taxon>
        <taxon>Mycobacteriales</taxon>
        <taxon>Corynebacteriaceae</taxon>
        <taxon>Corynebacterium</taxon>
    </lineage>
</organism>
<feature type="binding site" evidence="3">
    <location>
        <begin position="8"/>
        <end position="15"/>
    </location>
    <ligand>
        <name>substrate</name>
    </ligand>
</feature>
<dbReference type="Proteomes" id="UP000035548">
    <property type="component" value="Chromosome"/>
</dbReference>
<feature type="active site" description="Tele-phosphohistidine intermediate" evidence="2">
    <location>
        <position position="9"/>
    </location>
</feature>
<keyword evidence="5" id="KW-1185">Reference proteome</keyword>
<dbReference type="EMBL" id="CP011546">
    <property type="protein sequence ID" value="AKK11621.1"/>
    <property type="molecule type" value="Genomic_DNA"/>
</dbReference>
<gene>
    <name evidence="4" type="primary">gpmB</name>
    <name evidence="4" type="ORF">CUTER_08180</name>
</gene>
<dbReference type="EC" id="5.4.2.12" evidence="4"/>
<keyword evidence="1" id="KW-0378">Hydrolase</keyword>
<evidence type="ECO:0000313" key="4">
    <source>
        <dbReference type="EMBL" id="AKK11621.1"/>
    </source>
</evidence>
<dbReference type="InterPro" id="IPR029033">
    <property type="entry name" value="His_PPase_superfam"/>
</dbReference>
<proteinExistence type="predicted"/>
<dbReference type="GO" id="GO:0005829">
    <property type="term" value="C:cytosol"/>
    <property type="evidence" value="ECO:0007669"/>
    <property type="project" value="TreeGrafter"/>
</dbReference>
<dbReference type="InterPro" id="IPR051695">
    <property type="entry name" value="Phosphoglycerate_Mutase"/>
</dbReference>
<dbReference type="OrthoDB" id="9781415at2"/>
<dbReference type="KEGG" id="cut:CUTER_08180"/>
<dbReference type="GO" id="GO:0004331">
    <property type="term" value="F:fructose-2,6-bisphosphate 2-phosphatase activity"/>
    <property type="evidence" value="ECO:0007669"/>
    <property type="project" value="TreeGrafter"/>
</dbReference>
<dbReference type="PANTHER" id="PTHR46517:SF1">
    <property type="entry name" value="FRUCTOSE-2,6-BISPHOSPHATASE TIGAR"/>
    <property type="match status" value="1"/>
</dbReference>
<protein>
    <submittedName>
        <fullName evidence="4">Fructose-2,6-bisphosphatase</fullName>
        <ecNumber evidence="4">5.4.2.12</ecNumber>
    </submittedName>
</protein>
<feature type="binding site" evidence="3">
    <location>
        <position position="58"/>
    </location>
    <ligand>
        <name>substrate</name>
    </ligand>
</feature>
<feature type="active site" description="Proton donor/acceptor" evidence="2">
    <location>
        <position position="82"/>
    </location>
</feature>
<reference evidence="4 5" key="1">
    <citation type="journal article" date="2015" name="Genome Announc.">
        <title>Virulence Factor Genes Detected in the Complete Genome Sequence of Corynebacterium uterequi DSM 45634, Isolated from the Uterus of a Maiden Mare.</title>
        <authorList>
            <person name="Ruckert C."/>
            <person name="Kriete M."/>
            <person name="Jaenicke S."/>
            <person name="Winkler A."/>
            <person name="Tauch A."/>
        </authorList>
    </citation>
    <scope>NUCLEOTIDE SEQUENCE [LARGE SCALE GENOMIC DNA]</scope>
    <source>
        <strain evidence="4 5">DSM 45634</strain>
    </source>
</reference>
<name>A0A0G3HE84_9CORY</name>
<evidence type="ECO:0000256" key="3">
    <source>
        <dbReference type="PIRSR" id="PIRSR613078-2"/>
    </source>
</evidence>
<dbReference type="CDD" id="cd07067">
    <property type="entry name" value="HP_PGM_like"/>
    <property type="match status" value="1"/>
</dbReference>